<dbReference type="InterPro" id="IPR016181">
    <property type="entry name" value="Acyl_CoA_acyltransferase"/>
</dbReference>
<keyword evidence="3" id="KW-1185">Reference proteome</keyword>
<sequence>MTEIQRDKRGRQTTQEPLHGERVYLRRPVLNDAPDVFKWERDDEVWRYDPHRPYSRTMKEFLPIFERNYIRGNGRQYWFIIDDEQHTPIGTITYFNLDYRLGQVELGLGLGEKPRWGQGYGPEAIRTLVRHLFTFPNIVRVYAETALANHPSRRAFAKANFVEVGQIYDPRSGGDPWVLLEIWKSQAP</sequence>
<dbReference type="PANTHER" id="PTHR43441">
    <property type="entry name" value="RIBOSOMAL-PROTEIN-SERINE ACETYLTRANSFERASE"/>
    <property type="match status" value="1"/>
</dbReference>
<evidence type="ECO:0000313" key="2">
    <source>
        <dbReference type="EMBL" id="GHO91209.1"/>
    </source>
</evidence>
<feature type="domain" description="N-acetyltransferase" evidence="1">
    <location>
        <begin position="23"/>
        <end position="185"/>
    </location>
</feature>
<dbReference type="InterPro" id="IPR000182">
    <property type="entry name" value="GNAT_dom"/>
</dbReference>
<reference evidence="2" key="1">
    <citation type="submission" date="2020-10" db="EMBL/GenBank/DDBJ databases">
        <title>Taxonomic study of unclassified bacteria belonging to the class Ktedonobacteria.</title>
        <authorList>
            <person name="Yabe S."/>
            <person name="Wang C.M."/>
            <person name="Zheng Y."/>
            <person name="Sakai Y."/>
            <person name="Cavaletti L."/>
            <person name="Monciardini P."/>
            <person name="Donadio S."/>
        </authorList>
    </citation>
    <scope>NUCLEOTIDE SEQUENCE</scope>
    <source>
        <strain evidence="2">ID150040</strain>
    </source>
</reference>
<dbReference type="Proteomes" id="UP000597444">
    <property type="component" value="Unassembled WGS sequence"/>
</dbReference>
<dbReference type="SUPFAM" id="SSF55729">
    <property type="entry name" value="Acyl-CoA N-acyltransferases (Nat)"/>
    <property type="match status" value="1"/>
</dbReference>
<dbReference type="EMBL" id="BNJK01000001">
    <property type="protein sequence ID" value="GHO91209.1"/>
    <property type="molecule type" value="Genomic_DNA"/>
</dbReference>
<proteinExistence type="predicted"/>
<evidence type="ECO:0000313" key="3">
    <source>
        <dbReference type="Proteomes" id="UP000597444"/>
    </source>
</evidence>
<organism evidence="2 3">
    <name type="scientific">Reticulibacter mediterranei</name>
    <dbReference type="NCBI Taxonomy" id="2778369"/>
    <lineage>
        <taxon>Bacteria</taxon>
        <taxon>Bacillati</taxon>
        <taxon>Chloroflexota</taxon>
        <taxon>Ktedonobacteria</taxon>
        <taxon>Ktedonobacterales</taxon>
        <taxon>Reticulibacteraceae</taxon>
        <taxon>Reticulibacter</taxon>
    </lineage>
</organism>
<dbReference type="GO" id="GO:1990189">
    <property type="term" value="F:protein N-terminal-serine acetyltransferase activity"/>
    <property type="evidence" value="ECO:0007669"/>
    <property type="project" value="TreeGrafter"/>
</dbReference>
<dbReference type="RefSeq" id="WP_220202121.1">
    <property type="nucleotide sequence ID" value="NZ_BNJK01000001.1"/>
</dbReference>
<dbReference type="PROSITE" id="PS51186">
    <property type="entry name" value="GNAT"/>
    <property type="match status" value="1"/>
</dbReference>
<dbReference type="Gene3D" id="3.40.630.30">
    <property type="match status" value="1"/>
</dbReference>
<accession>A0A8J3MXQ2</accession>
<protein>
    <submittedName>
        <fullName evidence="2">N-acetyltransferase</fullName>
    </submittedName>
</protein>
<name>A0A8J3MXQ2_9CHLR</name>
<dbReference type="PANTHER" id="PTHR43441:SF6">
    <property type="entry name" value="N-ACETYLTRANSFERASE DOMAIN-CONTAINING PROTEIN"/>
    <property type="match status" value="1"/>
</dbReference>
<comment type="caution">
    <text evidence="2">The sequence shown here is derived from an EMBL/GenBank/DDBJ whole genome shotgun (WGS) entry which is preliminary data.</text>
</comment>
<dbReference type="GO" id="GO:0005737">
    <property type="term" value="C:cytoplasm"/>
    <property type="evidence" value="ECO:0007669"/>
    <property type="project" value="TreeGrafter"/>
</dbReference>
<dbReference type="Pfam" id="PF13302">
    <property type="entry name" value="Acetyltransf_3"/>
    <property type="match status" value="1"/>
</dbReference>
<evidence type="ECO:0000259" key="1">
    <source>
        <dbReference type="PROSITE" id="PS51186"/>
    </source>
</evidence>
<dbReference type="AlphaFoldDB" id="A0A8J3MXQ2"/>
<dbReference type="GO" id="GO:0008999">
    <property type="term" value="F:protein-N-terminal-alanine acetyltransferase activity"/>
    <property type="evidence" value="ECO:0007669"/>
    <property type="project" value="TreeGrafter"/>
</dbReference>
<dbReference type="InterPro" id="IPR051908">
    <property type="entry name" value="Ribosomal_N-acetyltransferase"/>
</dbReference>
<gene>
    <name evidence="2" type="ORF">KSF_012570</name>
</gene>